<evidence type="ECO:0000313" key="4">
    <source>
        <dbReference type="RefSeq" id="XP_048328746.1"/>
    </source>
</evidence>
<dbReference type="PANTHER" id="PTHR31301">
    <property type="entry name" value="LOB DOMAIN-CONTAINING PROTEIN 4-RELATED"/>
    <property type="match status" value="1"/>
</dbReference>
<accession>A0ABM3IHT4</accession>
<evidence type="ECO:0000256" key="1">
    <source>
        <dbReference type="ARBA" id="ARBA00005474"/>
    </source>
</evidence>
<protein>
    <submittedName>
        <fullName evidence="4">LOB domain-containing protein 2 isoform X1</fullName>
    </submittedName>
</protein>
<evidence type="ECO:0000313" key="3">
    <source>
        <dbReference type="Proteomes" id="UP001652623"/>
    </source>
</evidence>
<comment type="similarity">
    <text evidence="1">Belongs to the LOB domain-containing protein family.</text>
</comment>
<dbReference type="Proteomes" id="UP001652623">
    <property type="component" value="Chromosome 4"/>
</dbReference>
<dbReference type="PANTHER" id="PTHR31301:SF19">
    <property type="entry name" value="LOB DOMAIN-CONTAINING PROTEIN 2"/>
    <property type="match status" value="1"/>
</dbReference>
<dbReference type="InterPro" id="IPR004883">
    <property type="entry name" value="LOB"/>
</dbReference>
<feature type="domain" description="LOB" evidence="2">
    <location>
        <begin position="13"/>
        <end position="114"/>
    </location>
</feature>
<gene>
    <name evidence="4" type="primary">LOC107417180</name>
</gene>
<dbReference type="RefSeq" id="XP_048328746.1">
    <property type="nucleotide sequence ID" value="XM_048472789.2"/>
</dbReference>
<evidence type="ECO:0000259" key="2">
    <source>
        <dbReference type="PROSITE" id="PS50891"/>
    </source>
</evidence>
<dbReference type="Pfam" id="PF03195">
    <property type="entry name" value="LOB"/>
    <property type="match status" value="1"/>
</dbReference>
<organism evidence="3 4">
    <name type="scientific">Ziziphus jujuba</name>
    <name type="common">Chinese jujube</name>
    <name type="synonym">Ziziphus sativa</name>
    <dbReference type="NCBI Taxonomy" id="326968"/>
    <lineage>
        <taxon>Eukaryota</taxon>
        <taxon>Viridiplantae</taxon>
        <taxon>Streptophyta</taxon>
        <taxon>Embryophyta</taxon>
        <taxon>Tracheophyta</taxon>
        <taxon>Spermatophyta</taxon>
        <taxon>Magnoliopsida</taxon>
        <taxon>eudicotyledons</taxon>
        <taxon>Gunneridae</taxon>
        <taxon>Pentapetalae</taxon>
        <taxon>rosids</taxon>
        <taxon>fabids</taxon>
        <taxon>Rosales</taxon>
        <taxon>Rhamnaceae</taxon>
        <taxon>Paliureae</taxon>
        <taxon>Ziziphus</taxon>
    </lineage>
</organism>
<proteinExistence type="inferred from homology"/>
<sequence length="232" mass="25898">MQRNNNGTAGAQPACAACKHQRKKCQEGCILAPYFPAERSREFQAVHKVFGVSNVTKMVKNIREEDRRRAVDSLVWEACCRQKDPVLGPYSEYKKVYEELKMYKSEENQMLQLTGQKNTISYKSLSSLVARNNGGHGISSNGTGVGGVVSSNGFNYFHESGNVLVEPSTFGYPSNYMQLCSEKTRGEKNIDSVVPLQQHLVSGGFNQQYYHSGQFNQVNGKAFETTIWEGDS</sequence>
<dbReference type="GeneID" id="107417180"/>
<dbReference type="PROSITE" id="PS50891">
    <property type="entry name" value="LOB"/>
    <property type="match status" value="1"/>
</dbReference>
<reference evidence="4" key="1">
    <citation type="submission" date="2025-08" db="UniProtKB">
        <authorList>
            <consortium name="RefSeq"/>
        </authorList>
    </citation>
    <scope>IDENTIFICATION</scope>
    <source>
        <tissue evidence="4">Seedling</tissue>
    </source>
</reference>
<keyword evidence="3" id="KW-1185">Reference proteome</keyword>
<name>A0ABM3IHT4_ZIZJJ</name>